<gene>
    <name evidence="2" type="ORF">AVEN_57855_1</name>
</gene>
<dbReference type="Proteomes" id="UP000499080">
    <property type="component" value="Unassembled WGS sequence"/>
</dbReference>
<dbReference type="EMBL" id="BGPR01002054">
    <property type="protein sequence ID" value="GBM66955.1"/>
    <property type="molecule type" value="Genomic_DNA"/>
</dbReference>
<comment type="caution">
    <text evidence="2">The sequence shown here is derived from an EMBL/GenBank/DDBJ whole genome shotgun (WGS) entry which is preliminary data.</text>
</comment>
<protein>
    <submittedName>
        <fullName evidence="2">Uncharacterized protein</fullName>
    </submittedName>
</protein>
<feature type="region of interest" description="Disordered" evidence="1">
    <location>
        <begin position="1"/>
        <end position="39"/>
    </location>
</feature>
<name>A0A4Y2HNM7_ARAVE</name>
<evidence type="ECO:0000313" key="3">
    <source>
        <dbReference type="Proteomes" id="UP000499080"/>
    </source>
</evidence>
<keyword evidence="3" id="KW-1185">Reference proteome</keyword>
<organism evidence="2 3">
    <name type="scientific">Araneus ventricosus</name>
    <name type="common">Orbweaver spider</name>
    <name type="synonym">Epeira ventricosa</name>
    <dbReference type="NCBI Taxonomy" id="182803"/>
    <lineage>
        <taxon>Eukaryota</taxon>
        <taxon>Metazoa</taxon>
        <taxon>Ecdysozoa</taxon>
        <taxon>Arthropoda</taxon>
        <taxon>Chelicerata</taxon>
        <taxon>Arachnida</taxon>
        <taxon>Araneae</taxon>
        <taxon>Araneomorphae</taxon>
        <taxon>Entelegynae</taxon>
        <taxon>Araneoidea</taxon>
        <taxon>Araneidae</taxon>
        <taxon>Araneus</taxon>
    </lineage>
</organism>
<evidence type="ECO:0000313" key="2">
    <source>
        <dbReference type="EMBL" id="GBM66955.1"/>
    </source>
</evidence>
<dbReference type="AlphaFoldDB" id="A0A4Y2HNM7"/>
<accession>A0A4Y2HNM7</accession>
<evidence type="ECO:0000256" key="1">
    <source>
        <dbReference type="SAM" id="MobiDB-lite"/>
    </source>
</evidence>
<reference evidence="2 3" key="1">
    <citation type="journal article" date="2019" name="Sci. Rep.">
        <title>Orb-weaving spider Araneus ventricosus genome elucidates the spidroin gene catalogue.</title>
        <authorList>
            <person name="Kono N."/>
            <person name="Nakamura H."/>
            <person name="Ohtoshi R."/>
            <person name="Moran D.A.P."/>
            <person name="Shinohara A."/>
            <person name="Yoshida Y."/>
            <person name="Fujiwara M."/>
            <person name="Mori M."/>
            <person name="Tomita M."/>
            <person name="Arakawa K."/>
        </authorList>
    </citation>
    <scope>NUCLEOTIDE SEQUENCE [LARGE SCALE GENOMIC DNA]</scope>
</reference>
<sequence length="110" mass="11440">MSTDVGFRSMTKGHTDKRVTYKGTNIPAPSPMANPSRSLSHGLEASSGLSLNLVDYAFIDAKPAIPNLHSALSAPPAIITSASSSFIVLAEVKIPCATVAHAVTAESFTK</sequence>
<proteinExistence type="predicted"/>